<dbReference type="InterPro" id="IPR050238">
    <property type="entry name" value="DNA_Rep/Repair_Clamp_Loader"/>
</dbReference>
<dbReference type="PANTHER" id="PTHR11669:SF0">
    <property type="entry name" value="PROTEIN STICHEL-LIKE 2"/>
    <property type="match status" value="1"/>
</dbReference>
<protein>
    <submittedName>
        <fullName evidence="1">DNA polymerase III</fullName>
    </submittedName>
</protein>
<dbReference type="SUPFAM" id="SSF52540">
    <property type="entry name" value="P-loop containing nucleoside triphosphate hydrolases"/>
    <property type="match status" value="1"/>
</dbReference>
<accession>A0A8S5QIQ3</accession>
<name>A0A8S5QIQ3_9CAUD</name>
<dbReference type="InterPro" id="IPR027417">
    <property type="entry name" value="P-loop_NTPase"/>
</dbReference>
<dbReference type="EMBL" id="BK015666">
    <property type="protein sequence ID" value="DAE18944.1"/>
    <property type="molecule type" value="Genomic_DNA"/>
</dbReference>
<dbReference type="PANTHER" id="PTHR11669">
    <property type="entry name" value="REPLICATION FACTOR C / DNA POLYMERASE III GAMMA-TAU SUBUNIT"/>
    <property type="match status" value="1"/>
</dbReference>
<organism evidence="1">
    <name type="scientific">Siphoviridae sp. ctiOl67</name>
    <dbReference type="NCBI Taxonomy" id="2825622"/>
    <lineage>
        <taxon>Viruses</taxon>
        <taxon>Duplodnaviria</taxon>
        <taxon>Heunggongvirae</taxon>
        <taxon>Uroviricota</taxon>
        <taxon>Caudoviricetes</taxon>
    </lineage>
</organism>
<evidence type="ECO:0000313" key="1">
    <source>
        <dbReference type="EMBL" id="DAE18944.1"/>
    </source>
</evidence>
<dbReference type="Gene3D" id="3.40.50.300">
    <property type="entry name" value="P-loop containing nucleotide triphosphate hydrolases"/>
    <property type="match status" value="1"/>
</dbReference>
<proteinExistence type="predicted"/>
<dbReference type="Pfam" id="PF13177">
    <property type="entry name" value="DNA_pol3_delta2"/>
    <property type="match status" value="1"/>
</dbReference>
<dbReference type="GO" id="GO:0006261">
    <property type="term" value="P:DNA-templated DNA replication"/>
    <property type="evidence" value="ECO:0007669"/>
    <property type="project" value="TreeGrafter"/>
</dbReference>
<reference evidence="1" key="1">
    <citation type="journal article" date="2021" name="Proc. Natl. Acad. Sci. U.S.A.">
        <title>A Catalog of Tens of Thousands of Viruses from Human Metagenomes Reveals Hidden Associations with Chronic Diseases.</title>
        <authorList>
            <person name="Tisza M.J."/>
            <person name="Buck C.B."/>
        </authorList>
    </citation>
    <scope>NUCLEOTIDE SEQUENCE</scope>
    <source>
        <strain evidence="1">CtiOl67</strain>
    </source>
</reference>
<sequence length="63" mass="7460">MLSNAAWNAFLKCIEEPPKYTIFIFCTTDPQKIPVTILNRCMRFNFNRIPSNLIKDRLCYICE</sequence>